<evidence type="ECO:0000256" key="2">
    <source>
        <dbReference type="SAM" id="Phobius"/>
    </source>
</evidence>
<feature type="compositionally biased region" description="Polar residues" evidence="1">
    <location>
        <begin position="46"/>
        <end position="61"/>
    </location>
</feature>
<gene>
    <name evidence="3" type="ORF">BDV33DRAFT_203704</name>
</gene>
<keyword evidence="4" id="KW-1185">Reference proteome</keyword>
<keyword evidence="2" id="KW-1133">Transmembrane helix</keyword>
<feature type="transmembrane region" description="Helical" evidence="2">
    <location>
        <begin position="9"/>
        <end position="27"/>
    </location>
</feature>
<evidence type="ECO:0000313" key="4">
    <source>
        <dbReference type="Proteomes" id="UP000326799"/>
    </source>
</evidence>
<name>A0A5N6ERF4_9EURO</name>
<feature type="region of interest" description="Disordered" evidence="1">
    <location>
        <begin position="42"/>
        <end position="82"/>
    </location>
</feature>
<evidence type="ECO:0000313" key="3">
    <source>
        <dbReference type="EMBL" id="KAB8220201.1"/>
    </source>
</evidence>
<keyword evidence="2" id="KW-0472">Membrane</keyword>
<organism evidence="3 4">
    <name type="scientific">Aspergillus novoparasiticus</name>
    <dbReference type="NCBI Taxonomy" id="986946"/>
    <lineage>
        <taxon>Eukaryota</taxon>
        <taxon>Fungi</taxon>
        <taxon>Dikarya</taxon>
        <taxon>Ascomycota</taxon>
        <taxon>Pezizomycotina</taxon>
        <taxon>Eurotiomycetes</taxon>
        <taxon>Eurotiomycetidae</taxon>
        <taxon>Eurotiales</taxon>
        <taxon>Aspergillaceae</taxon>
        <taxon>Aspergillus</taxon>
        <taxon>Aspergillus subgen. Circumdati</taxon>
    </lineage>
</organism>
<sequence length="511" mass="57349">MLAKGLKRIVPVVGVVLVLAVLGLQLYHRNYLNRNSSLPFGHSFSKPDQSPSPDASGNRWGQQYEQQQYEDQHTGLDASSDPKIDMSMTHTELYSVSTPDKKLFKIDFSGRRAINPSIIPHPEQPNTWIITAQLHKPADKRKSSVWFAELVCDAVFRDGGRTLGCVEPPLILPIAATVGDSNNCLGDLSYFTLNIGPHDARVFYGPEAPYAVYGSNSQFTCFGQWIHDFRPLVDWKGDMDILSDYGFRQATELQRPLPYGAVEKNWFLFWDATGQAYVHYDVAPNRVFARLELDGSVGPDLAPLAAATDLQCLQRHLPVLKDAELESIHQATNSLTITLCQRSDPLCQATDLNTFILTIFQHKSFYAFHSVYEPYVMLFRRSAPFDVHGISTKPLWISGRGTPGHGKKPKALTAGESEAWDHTEMLYVTSISWKAQGNKYHGYLDDVMFIAFGREDEDTAGIDIVAATAELTSYYQYKYLLFFLSPNLLEPYLANLDTSLQNACNRSRCTP</sequence>
<keyword evidence="2" id="KW-0812">Transmembrane</keyword>
<feature type="compositionally biased region" description="Basic and acidic residues" evidence="1">
    <location>
        <begin position="70"/>
        <end position="82"/>
    </location>
</feature>
<accession>A0A5N6ERF4</accession>
<dbReference type="Proteomes" id="UP000326799">
    <property type="component" value="Unassembled WGS sequence"/>
</dbReference>
<protein>
    <submittedName>
        <fullName evidence="3">Uncharacterized protein</fullName>
    </submittedName>
</protein>
<evidence type="ECO:0000256" key="1">
    <source>
        <dbReference type="SAM" id="MobiDB-lite"/>
    </source>
</evidence>
<reference evidence="3 4" key="1">
    <citation type="submission" date="2019-04" db="EMBL/GenBank/DDBJ databases">
        <title>Fungal friends and foes A comparative genomics study of 23 Aspergillus species from section Flavi.</title>
        <authorList>
            <consortium name="DOE Joint Genome Institute"/>
            <person name="Kjaerbolling I."/>
            <person name="Vesth T.C."/>
            <person name="Frisvad J.C."/>
            <person name="Nybo J.L."/>
            <person name="Theobald S."/>
            <person name="Kildgaard S."/>
            <person name="Petersen T.I."/>
            <person name="Kuo A."/>
            <person name="Sato A."/>
            <person name="Lyhne E.K."/>
            <person name="Kogle M.E."/>
            <person name="Wiebenga A."/>
            <person name="Kun R.S."/>
            <person name="Lubbers R.J."/>
            <person name="Makela M.R."/>
            <person name="Barry K."/>
            <person name="Chovatia M."/>
            <person name="Clum A."/>
            <person name="Daum C."/>
            <person name="Haridas S."/>
            <person name="He G."/>
            <person name="LaButti K."/>
            <person name="Lipzen A."/>
            <person name="Mondo S."/>
            <person name="Pangilinan J."/>
            <person name="Riley R."/>
            <person name="Salamov A."/>
            <person name="Simmons B.A."/>
            <person name="Magnuson J.K."/>
            <person name="Henrissat B."/>
            <person name="Mortensen U.H."/>
            <person name="Larsen T.O."/>
            <person name="De vries R.P."/>
            <person name="Grigoriev I.V."/>
            <person name="Machida M."/>
            <person name="Baker S.E."/>
            <person name="Andersen M.R."/>
        </authorList>
    </citation>
    <scope>NUCLEOTIDE SEQUENCE [LARGE SCALE GENOMIC DNA]</scope>
    <source>
        <strain evidence="3 4">CBS 126849</strain>
    </source>
</reference>
<dbReference type="AlphaFoldDB" id="A0A5N6ERF4"/>
<proteinExistence type="predicted"/>
<dbReference type="EMBL" id="ML733431">
    <property type="protein sequence ID" value="KAB8220201.1"/>
    <property type="molecule type" value="Genomic_DNA"/>
</dbReference>